<keyword evidence="2" id="KW-0472">Membrane</keyword>
<keyword evidence="2" id="KW-0812">Transmembrane</keyword>
<feature type="transmembrane region" description="Helical" evidence="2">
    <location>
        <begin position="35"/>
        <end position="51"/>
    </location>
</feature>
<dbReference type="Proteomes" id="UP001381693">
    <property type="component" value="Unassembled WGS sequence"/>
</dbReference>
<evidence type="ECO:0000313" key="3">
    <source>
        <dbReference type="EMBL" id="KAK7081060.1"/>
    </source>
</evidence>
<gene>
    <name evidence="3" type="ORF">SK128_007690</name>
</gene>
<keyword evidence="4" id="KW-1185">Reference proteome</keyword>
<organism evidence="3 4">
    <name type="scientific">Halocaridina rubra</name>
    <name type="common">Hawaiian red shrimp</name>
    <dbReference type="NCBI Taxonomy" id="373956"/>
    <lineage>
        <taxon>Eukaryota</taxon>
        <taxon>Metazoa</taxon>
        <taxon>Ecdysozoa</taxon>
        <taxon>Arthropoda</taxon>
        <taxon>Crustacea</taxon>
        <taxon>Multicrustacea</taxon>
        <taxon>Malacostraca</taxon>
        <taxon>Eumalacostraca</taxon>
        <taxon>Eucarida</taxon>
        <taxon>Decapoda</taxon>
        <taxon>Pleocyemata</taxon>
        <taxon>Caridea</taxon>
        <taxon>Atyoidea</taxon>
        <taxon>Atyidae</taxon>
        <taxon>Halocaridina</taxon>
    </lineage>
</organism>
<feature type="compositionally biased region" description="Polar residues" evidence="1">
    <location>
        <begin position="83"/>
        <end position="109"/>
    </location>
</feature>
<evidence type="ECO:0000256" key="1">
    <source>
        <dbReference type="SAM" id="MobiDB-lite"/>
    </source>
</evidence>
<feature type="transmembrane region" description="Helical" evidence="2">
    <location>
        <begin position="12"/>
        <end position="29"/>
    </location>
</feature>
<protein>
    <submittedName>
        <fullName evidence="3">Uncharacterized protein</fullName>
    </submittedName>
</protein>
<comment type="caution">
    <text evidence="3">The sequence shown here is derived from an EMBL/GenBank/DDBJ whole genome shotgun (WGS) entry which is preliminary data.</text>
</comment>
<feature type="compositionally biased region" description="Polar residues" evidence="1">
    <location>
        <begin position="135"/>
        <end position="150"/>
    </location>
</feature>
<sequence>MRGFIIEFVRVMVILILIGLTGLDIMYAFYHPTDLRWALFLFFIAIIWSLIRLKPYTQPDSNVNCLPIRIRYVRTYGACADQNNESSPSYESFTVTGLSNSDAGASGNSPGAKANPKGSENKEKDTPKSSHETKPNSTLTTPTASFSVSGTTSLFSPGTTSLYKHEVTSLYSPVTTSLSPSYSYIKLYN</sequence>
<name>A0AAN8XAW3_HALRR</name>
<proteinExistence type="predicted"/>
<evidence type="ECO:0000256" key="2">
    <source>
        <dbReference type="SAM" id="Phobius"/>
    </source>
</evidence>
<reference evidence="3 4" key="1">
    <citation type="submission" date="2023-11" db="EMBL/GenBank/DDBJ databases">
        <title>Halocaridina rubra genome assembly.</title>
        <authorList>
            <person name="Smith C."/>
        </authorList>
    </citation>
    <scope>NUCLEOTIDE SEQUENCE [LARGE SCALE GENOMIC DNA]</scope>
    <source>
        <strain evidence="3">EP-1</strain>
        <tissue evidence="3">Whole</tissue>
    </source>
</reference>
<dbReference type="EMBL" id="JAXCGZ010005713">
    <property type="protein sequence ID" value="KAK7081060.1"/>
    <property type="molecule type" value="Genomic_DNA"/>
</dbReference>
<evidence type="ECO:0000313" key="4">
    <source>
        <dbReference type="Proteomes" id="UP001381693"/>
    </source>
</evidence>
<feature type="compositionally biased region" description="Basic and acidic residues" evidence="1">
    <location>
        <begin position="119"/>
        <end position="134"/>
    </location>
</feature>
<keyword evidence="2" id="KW-1133">Transmembrane helix</keyword>
<feature type="region of interest" description="Disordered" evidence="1">
    <location>
        <begin position="83"/>
        <end position="150"/>
    </location>
</feature>
<dbReference type="AlphaFoldDB" id="A0AAN8XAW3"/>
<accession>A0AAN8XAW3</accession>